<organism evidence="1 2">
    <name type="scientific">Halocaridina rubra</name>
    <name type="common">Hawaiian red shrimp</name>
    <dbReference type="NCBI Taxonomy" id="373956"/>
    <lineage>
        <taxon>Eukaryota</taxon>
        <taxon>Metazoa</taxon>
        <taxon>Ecdysozoa</taxon>
        <taxon>Arthropoda</taxon>
        <taxon>Crustacea</taxon>
        <taxon>Multicrustacea</taxon>
        <taxon>Malacostraca</taxon>
        <taxon>Eumalacostraca</taxon>
        <taxon>Eucarida</taxon>
        <taxon>Decapoda</taxon>
        <taxon>Pleocyemata</taxon>
        <taxon>Caridea</taxon>
        <taxon>Atyoidea</taxon>
        <taxon>Atyidae</taxon>
        <taxon>Halocaridina</taxon>
    </lineage>
</organism>
<evidence type="ECO:0000313" key="1">
    <source>
        <dbReference type="EMBL" id="KAK7070078.1"/>
    </source>
</evidence>
<name>A0AAN8WWK8_HALRR</name>
<keyword evidence="2" id="KW-1185">Reference proteome</keyword>
<proteinExistence type="predicted"/>
<dbReference type="AlphaFoldDB" id="A0AAN8WWK8"/>
<dbReference type="EMBL" id="JAXCGZ010015567">
    <property type="protein sequence ID" value="KAK7070078.1"/>
    <property type="molecule type" value="Genomic_DNA"/>
</dbReference>
<protein>
    <submittedName>
        <fullName evidence="1">Uncharacterized protein</fullName>
    </submittedName>
</protein>
<reference evidence="1 2" key="1">
    <citation type="submission" date="2023-11" db="EMBL/GenBank/DDBJ databases">
        <title>Halocaridina rubra genome assembly.</title>
        <authorList>
            <person name="Smith C."/>
        </authorList>
    </citation>
    <scope>NUCLEOTIDE SEQUENCE [LARGE SCALE GENOMIC DNA]</scope>
    <source>
        <strain evidence="1">EP-1</strain>
        <tissue evidence="1">Whole</tissue>
    </source>
</reference>
<sequence length="99" mass="11377">MAFTASERRPHCISIFVCAFKTGSYYCCKKFLLDYHMETIYPWDPPQEVQVEAVTWIPKMSMFRTGLSVSVLEMKFYQVTGSCPCVSMDTNGAVRTRLN</sequence>
<gene>
    <name evidence="1" type="ORF">SK128_023223</name>
</gene>
<comment type="caution">
    <text evidence="1">The sequence shown here is derived from an EMBL/GenBank/DDBJ whole genome shotgun (WGS) entry which is preliminary data.</text>
</comment>
<dbReference type="Proteomes" id="UP001381693">
    <property type="component" value="Unassembled WGS sequence"/>
</dbReference>
<accession>A0AAN8WWK8</accession>
<evidence type="ECO:0000313" key="2">
    <source>
        <dbReference type="Proteomes" id="UP001381693"/>
    </source>
</evidence>